<evidence type="ECO:0000256" key="3">
    <source>
        <dbReference type="ARBA" id="ARBA00022989"/>
    </source>
</evidence>
<feature type="transmembrane region" description="Helical" evidence="5">
    <location>
        <begin position="44"/>
        <end position="67"/>
    </location>
</feature>
<keyword evidence="2 5" id="KW-0812">Transmembrane</keyword>
<sequence>MKNKILFGFSLIFGLMMLNAGLDKLFHYMPMPEKMPESLVNAFTAFTQIGWLLPLVGIVEIIGGILFIFPKTRALGAIVIFPIIVGIMLTNTVTDMSGFPIALAFLLVNIWALYDNKEKYSLLVG</sequence>
<reference evidence="6 7" key="1">
    <citation type="submission" date="2020-02" db="EMBL/GenBank/DDBJ databases">
        <authorList>
            <person name="Chen W.-M."/>
        </authorList>
    </citation>
    <scope>NUCLEOTIDE SEQUENCE [LARGE SCALE GENOMIC DNA]</scope>
    <source>
        <strain evidence="6 7">KDG-16</strain>
    </source>
</reference>
<organism evidence="6 7">
    <name type="scientific">Flavobacterium difficile</name>
    <dbReference type="NCBI Taxonomy" id="2709659"/>
    <lineage>
        <taxon>Bacteria</taxon>
        <taxon>Pseudomonadati</taxon>
        <taxon>Bacteroidota</taxon>
        <taxon>Flavobacteriia</taxon>
        <taxon>Flavobacteriales</taxon>
        <taxon>Flavobacteriaceae</taxon>
        <taxon>Flavobacterium</taxon>
    </lineage>
</organism>
<proteinExistence type="predicted"/>
<evidence type="ECO:0000313" key="6">
    <source>
        <dbReference type="EMBL" id="NHM02606.1"/>
    </source>
</evidence>
<dbReference type="EMBL" id="JAAJBT010000006">
    <property type="protein sequence ID" value="NHM02606.1"/>
    <property type="molecule type" value="Genomic_DNA"/>
</dbReference>
<name>A0ABX0I7E1_9FLAO</name>
<evidence type="ECO:0000256" key="2">
    <source>
        <dbReference type="ARBA" id="ARBA00022692"/>
    </source>
</evidence>
<keyword evidence="4 5" id="KW-0472">Membrane</keyword>
<dbReference type="InterPro" id="IPR032808">
    <property type="entry name" value="DoxX"/>
</dbReference>
<dbReference type="Pfam" id="PF07681">
    <property type="entry name" value="DoxX"/>
    <property type="match status" value="1"/>
</dbReference>
<feature type="transmembrane region" description="Helical" evidence="5">
    <location>
        <begin position="96"/>
        <end position="114"/>
    </location>
</feature>
<evidence type="ECO:0000313" key="7">
    <source>
        <dbReference type="Proteomes" id="UP000800984"/>
    </source>
</evidence>
<comment type="caution">
    <text evidence="6">The sequence shown here is derived from an EMBL/GenBank/DDBJ whole genome shotgun (WGS) entry which is preliminary data.</text>
</comment>
<evidence type="ECO:0000256" key="5">
    <source>
        <dbReference type="SAM" id="Phobius"/>
    </source>
</evidence>
<accession>A0ABX0I7E1</accession>
<dbReference type="RefSeq" id="WP_166077727.1">
    <property type="nucleotide sequence ID" value="NZ_JAAJBT010000006.1"/>
</dbReference>
<protein>
    <submittedName>
        <fullName evidence="6">DoxX family membrane protein</fullName>
    </submittedName>
</protein>
<feature type="transmembrane region" description="Helical" evidence="5">
    <location>
        <begin position="74"/>
        <end position="90"/>
    </location>
</feature>
<gene>
    <name evidence="6" type="ORF">G4D72_10865</name>
</gene>
<evidence type="ECO:0000256" key="4">
    <source>
        <dbReference type="ARBA" id="ARBA00023136"/>
    </source>
</evidence>
<keyword evidence="3 5" id="KW-1133">Transmembrane helix</keyword>
<keyword evidence="7" id="KW-1185">Reference proteome</keyword>
<evidence type="ECO:0000256" key="1">
    <source>
        <dbReference type="ARBA" id="ARBA00004141"/>
    </source>
</evidence>
<dbReference type="Proteomes" id="UP000800984">
    <property type="component" value="Unassembled WGS sequence"/>
</dbReference>
<comment type="subcellular location">
    <subcellularLocation>
        <location evidence="1">Membrane</location>
        <topology evidence="1">Multi-pass membrane protein</topology>
    </subcellularLocation>
</comment>